<dbReference type="RefSeq" id="WP_236496874.1">
    <property type="nucleotide sequence ID" value="NZ_CP091244.1"/>
</dbReference>
<evidence type="ECO:0000313" key="2">
    <source>
        <dbReference type="EMBL" id="UJS23035.1"/>
    </source>
</evidence>
<organism evidence="2 3">
    <name type="scientific">Thiothrix winogradskyi</name>
    <dbReference type="NCBI Taxonomy" id="96472"/>
    <lineage>
        <taxon>Bacteria</taxon>
        <taxon>Pseudomonadati</taxon>
        <taxon>Pseudomonadota</taxon>
        <taxon>Gammaproteobacteria</taxon>
        <taxon>Thiotrichales</taxon>
        <taxon>Thiotrichaceae</taxon>
        <taxon>Thiothrix</taxon>
    </lineage>
</organism>
<feature type="transmembrane region" description="Helical" evidence="1">
    <location>
        <begin position="192"/>
        <end position="208"/>
    </location>
</feature>
<keyword evidence="1" id="KW-0812">Transmembrane</keyword>
<protein>
    <submittedName>
        <fullName evidence="2">Uncharacterized protein</fullName>
    </submittedName>
</protein>
<keyword evidence="3" id="KW-1185">Reference proteome</keyword>
<name>A0ABY3SUD2_9GAMM</name>
<accession>A0ABY3SUD2</accession>
<proteinExistence type="predicted"/>
<gene>
    <name evidence="2" type="ORF">L2Y54_13920</name>
</gene>
<feature type="transmembrane region" description="Helical" evidence="1">
    <location>
        <begin position="12"/>
        <end position="36"/>
    </location>
</feature>
<keyword evidence="1" id="KW-0472">Membrane</keyword>
<reference evidence="2" key="1">
    <citation type="journal article" date="2022" name="Microorganisms">
        <title>Two New Species of Filamentous Sulfur Bacteria of the Genus Thiothrix, Thiothrix winogradskyi sp. nov. and 'Candidatus Thiothrix sulfatifontis' sp. nov.</title>
        <authorList>
            <person name="Ravin N.V."/>
            <person name="Rossetti S."/>
            <person name="Beletsky A.V."/>
            <person name="Kadnikov V.V."/>
            <person name="Rudenko T.S."/>
            <person name="Smolyakov D.D."/>
            <person name="Moskvitina M.I."/>
            <person name="Gureeva M.V."/>
            <person name="Mardanov A.V."/>
            <person name="Grabovich M.Y."/>
        </authorList>
    </citation>
    <scope>NUCLEOTIDE SEQUENCE</scope>
    <source>
        <strain evidence="2">CT3</strain>
    </source>
</reference>
<dbReference type="EMBL" id="CP091244">
    <property type="protein sequence ID" value="UJS23035.1"/>
    <property type="molecule type" value="Genomic_DNA"/>
</dbReference>
<evidence type="ECO:0000313" key="3">
    <source>
        <dbReference type="Proteomes" id="UP001054801"/>
    </source>
</evidence>
<keyword evidence="1" id="KW-1133">Transmembrane helix</keyword>
<dbReference type="Proteomes" id="UP001054801">
    <property type="component" value="Chromosome"/>
</dbReference>
<evidence type="ECO:0000256" key="1">
    <source>
        <dbReference type="SAM" id="Phobius"/>
    </source>
</evidence>
<sequence length="268" mass="30696">MLIWIEENKEWFLSGAGIFLISSIVSFTSILLTLWFKSRSEKKRLKKLLILSSTTKISAPIPNQFHDVSFEDMKISYKGQEYENLSVFASQIKNIGIPAIPNQKVHLTIPLDAQIIESDEEKSMESINVTKEEISGKNKKEIIYEIDRLENNDVFSILYLINIKNEEEIYCEARGVDDIEYHHKDEFDRPEIEKLLIYIAAFIFLGMIPVLSNLFQAVIVLMASPLIINLYRSHINRKENSGNSVIVHGGIRVDESGNFAVNQISKET</sequence>